<comment type="caution">
    <text evidence="3">The sequence shown here is derived from an EMBL/GenBank/DDBJ whole genome shotgun (WGS) entry which is preliminary data.</text>
</comment>
<evidence type="ECO:0000256" key="1">
    <source>
        <dbReference type="SAM" id="MobiDB-lite"/>
    </source>
</evidence>
<accession>A0A2W5SF56</accession>
<evidence type="ECO:0000313" key="4">
    <source>
        <dbReference type="Proteomes" id="UP000249135"/>
    </source>
</evidence>
<reference evidence="3 4" key="1">
    <citation type="submission" date="2017-08" db="EMBL/GenBank/DDBJ databases">
        <title>Infants hospitalized years apart are colonized by the same room-sourced microbial strains.</title>
        <authorList>
            <person name="Brooks B."/>
            <person name="Olm M.R."/>
            <person name="Firek B.A."/>
            <person name="Baker R."/>
            <person name="Thomas B.C."/>
            <person name="Morowitz M.J."/>
            <person name="Banfield J.F."/>
        </authorList>
    </citation>
    <scope>NUCLEOTIDE SEQUENCE [LARGE SCALE GENOMIC DNA]</scope>
    <source>
        <strain evidence="3">S2_005_003_R2_41</strain>
    </source>
</reference>
<dbReference type="AlphaFoldDB" id="A0A2W5SF56"/>
<feature type="region of interest" description="Disordered" evidence="1">
    <location>
        <begin position="1"/>
        <end position="34"/>
    </location>
</feature>
<dbReference type="Pfam" id="PF12773">
    <property type="entry name" value="DZR"/>
    <property type="match status" value="1"/>
</dbReference>
<organism evidence="3 4">
    <name type="scientific">Variovorax paradoxus</name>
    <dbReference type="NCBI Taxonomy" id="34073"/>
    <lineage>
        <taxon>Bacteria</taxon>
        <taxon>Pseudomonadati</taxon>
        <taxon>Pseudomonadota</taxon>
        <taxon>Betaproteobacteria</taxon>
        <taxon>Burkholderiales</taxon>
        <taxon>Comamonadaceae</taxon>
        <taxon>Variovorax</taxon>
    </lineage>
</organism>
<dbReference type="Proteomes" id="UP000249135">
    <property type="component" value="Unassembled WGS sequence"/>
</dbReference>
<name>A0A2W5SF56_VARPD</name>
<feature type="domain" description="DZANK-type" evidence="2">
    <location>
        <begin position="46"/>
        <end position="90"/>
    </location>
</feature>
<feature type="compositionally biased region" description="Basic residues" evidence="1">
    <location>
        <begin position="11"/>
        <end position="23"/>
    </location>
</feature>
<dbReference type="EMBL" id="QFPP01000004">
    <property type="protein sequence ID" value="PZQ78183.1"/>
    <property type="molecule type" value="Genomic_DNA"/>
</dbReference>
<sequence length="95" mass="9536">MGIFERFLGGGHHRGGGGHHGRKGYQDSGHGYGYGGPPPRDAGVACPNCRAINGPQARFCQACGASTVPAACTQCGTAMQPGAKFCGQCGKAAGQ</sequence>
<evidence type="ECO:0000259" key="2">
    <source>
        <dbReference type="Pfam" id="PF12773"/>
    </source>
</evidence>
<evidence type="ECO:0000313" key="3">
    <source>
        <dbReference type="EMBL" id="PZQ78183.1"/>
    </source>
</evidence>
<protein>
    <submittedName>
        <fullName evidence="3">Adenylate cyclase</fullName>
    </submittedName>
</protein>
<gene>
    <name evidence="3" type="ORF">DI563_01150</name>
</gene>
<proteinExistence type="predicted"/>
<dbReference type="InterPro" id="IPR025874">
    <property type="entry name" value="DZR"/>
</dbReference>